<gene>
    <name evidence="2" type="ORF">EYF80_008094</name>
</gene>
<dbReference type="Proteomes" id="UP000314294">
    <property type="component" value="Unassembled WGS sequence"/>
</dbReference>
<keyword evidence="1" id="KW-1133">Transmembrane helix</keyword>
<feature type="transmembrane region" description="Helical" evidence="1">
    <location>
        <begin position="6"/>
        <end position="38"/>
    </location>
</feature>
<evidence type="ECO:0000313" key="2">
    <source>
        <dbReference type="EMBL" id="TNN81648.1"/>
    </source>
</evidence>
<dbReference type="AlphaFoldDB" id="A0A4Z2IVW3"/>
<reference evidence="2 3" key="1">
    <citation type="submission" date="2019-03" db="EMBL/GenBank/DDBJ databases">
        <title>First draft genome of Liparis tanakae, snailfish: a comprehensive survey of snailfish specific genes.</title>
        <authorList>
            <person name="Kim W."/>
            <person name="Song I."/>
            <person name="Jeong J.-H."/>
            <person name="Kim D."/>
            <person name="Kim S."/>
            <person name="Ryu S."/>
            <person name="Song J.Y."/>
            <person name="Lee S.K."/>
        </authorList>
    </citation>
    <scope>NUCLEOTIDE SEQUENCE [LARGE SCALE GENOMIC DNA]</scope>
    <source>
        <tissue evidence="2">Muscle</tissue>
    </source>
</reference>
<accession>A0A4Z2IVW3</accession>
<dbReference type="EMBL" id="SRLO01000045">
    <property type="protein sequence ID" value="TNN81648.1"/>
    <property type="molecule type" value="Genomic_DNA"/>
</dbReference>
<name>A0A4Z2IVW3_9TELE</name>
<protein>
    <submittedName>
        <fullName evidence="2">Uncharacterized protein</fullName>
    </submittedName>
</protein>
<evidence type="ECO:0000256" key="1">
    <source>
        <dbReference type="SAM" id="Phobius"/>
    </source>
</evidence>
<proteinExistence type="predicted"/>
<keyword evidence="1" id="KW-0812">Transmembrane</keyword>
<keyword evidence="1" id="KW-0472">Membrane</keyword>
<sequence length="99" mass="10038">MSKAFVFIISILIIVRVPVSFFLGLGAGLSIVVVVVAARSPVSSHNSRAVVLGNQDLAVKWTGDGLGLGVVDLALSLLASARSSASDTPSSARSSICAV</sequence>
<keyword evidence="3" id="KW-1185">Reference proteome</keyword>
<comment type="caution">
    <text evidence="2">The sequence shown here is derived from an EMBL/GenBank/DDBJ whole genome shotgun (WGS) entry which is preliminary data.</text>
</comment>
<evidence type="ECO:0000313" key="3">
    <source>
        <dbReference type="Proteomes" id="UP000314294"/>
    </source>
</evidence>
<organism evidence="2 3">
    <name type="scientific">Liparis tanakae</name>
    <name type="common">Tanaka's snailfish</name>
    <dbReference type="NCBI Taxonomy" id="230148"/>
    <lineage>
        <taxon>Eukaryota</taxon>
        <taxon>Metazoa</taxon>
        <taxon>Chordata</taxon>
        <taxon>Craniata</taxon>
        <taxon>Vertebrata</taxon>
        <taxon>Euteleostomi</taxon>
        <taxon>Actinopterygii</taxon>
        <taxon>Neopterygii</taxon>
        <taxon>Teleostei</taxon>
        <taxon>Neoteleostei</taxon>
        <taxon>Acanthomorphata</taxon>
        <taxon>Eupercaria</taxon>
        <taxon>Perciformes</taxon>
        <taxon>Cottioidei</taxon>
        <taxon>Cottales</taxon>
        <taxon>Liparidae</taxon>
        <taxon>Liparis</taxon>
    </lineage>
</organism>